<keyword evidence="2 4" id="KW-0863">Zinc-finger</keyword>
<evidence type="ECO:0000256" key="2">
    <source>
        <dbReference type="ARBA" id="ARBA00022771"/>
    </source>
</evidence>
<sequence length="746" mass="85252">MSKRKCKFTEKLAAKYKIFVRGRNEEEAKCVPCDSFVSVGSQGAADLEKHISTEKHKKSLQASSSCMKLGNFFVQKNSSVDFKLKAAEGTLVYHTVSHHQSYRSLDCTSSLLKEVEMESNRSEIWLHFTSLSLVSAKCNICGSKYSYKGGSTSNLMKHLKSKHHTFLSKTGKPPQPRAKEKYIEGKNTLVGETGASCHRSMLSLRRKNGETYSMAYKLKLIEWGLESHVDKFEEEGIDDNSFPLLDEFTIQTIFPKCGARLIFRKHFQDYIAKGSEIDSFSQSNGNDSNSDALVFEPDDELLAILAENNLNEPVQADVEKAGPSNSIQLVVGDSNRQKESVFPEGLELTLNKSTDGKLVLLNKGHLNNNLRQKLVRCIVNELIRVYGIKIKTDIFLRVSNEIERLFHNEKAESYFVPYFPPEKKRKLIQIENEIDSSIEEEKGKGVGPKGKLWNKYVNVRHALNTANTSKVTKSINVCEKENKVPDENDQEKQFLNFLKVAIEPFNKVLEAWENSSKLRRKLYGNAGLTEIYKEFPCLKQNNGIELIETDFNRKFPDKIDIICTTWPKVSKAILSEANERKINVTNNTNCEKSLHSILSLPYLCPPVMLKKSRKGNNWRPTRSEIQESFFSIYANLEELEQKIQDRKKKLREYNITLQPFAAILGTLENPEGYFIIIDEIKYKIGSSIRTLECLFKFFHGLDVAYPPECEHIWLVIEDLLFQMKPSKKLPSTSTVISDIKYYIEEN</sequence>
<evidence type="ECO:0000256" key="1">
    <source>
        <dbReference type="ARBA" id="ARBA00022723"/>
    </source>
</evidence>
<dbReference type="EMBL" id="OV651814">
    <property type="protein sequence ID" value="CAH1106835.1"/>
    <property type="molecule type" value="Genomic_DNA"/>
</dbReference>
<keyword evidence="7" id="KW-1185">Reference proteome</keyword>
<dbReference type="GO" id="GO:0008270">
    <property type="term" value="F:zinc ion binding"/>
    <property type="evidence" value="ECO:0007669"/>
    <property type="project" value="UniProtKB-KW"/>
</dbReference>
<dbReference type="AlphaFoldDB" id="A0A9P0GEG3"/>
<dbReference type="SUPFAM" id="SSF57667">
    <property type="entry name" value="beta-beta-alpha zinc fingers"/>
    <property type="match status" value="1"/>
</dbReference>
<gene>
    <name evidence="6" type="ORF">PSYICH_LOCUS7057</name>
</gene>
<dbReference type="Proteomes" id="UP001153636">
    <property type="component" value="Chromosome 2"/>
</dbReference>
<dbReference type="Pfam" id="PF02892">
    <property type="entry name" value="zf-BED"/>
    <property type="match status" value="1"/>
</dbReference>
<keyword evidence="1" id="KW-0479">Metal-binding</keyword>
<evidence type="ECO:0000313" key="7">
    <source>
        <dbReference type="Proteomes" id="UP001153636"/>
    </source>
</evidence>
<keyword evidence="3" id="KW-0862">Zinc</keyword>
<evidence type="ECO:0000256" key="4">
    <source>
        <dbReference type="PROSITE-ProRule" id="PRU00027"/>
    </source>
</evidence>
<name>A0A9P0GEG3_9CUCU</name>
<organism evidence="6 7">
    <name type="scientific">Psylliodes chrysocephalus</name>
    <dbReference type="NCBI Taxonomy" id="3402493"/>
    <lineage>
        <taxon>Eukaryota</taxon>
        <taxon>Metazoa</taxon>
        <taxon>Ecdysozoa</taxon>
        <taxon>Arthropoda</taxon>
        <taxon>Hexapoda</taxon>
        <taxon>Insecta</taxon>
        <taxon>Pterygota</taxon>
        <taxon>Neoptera</taxon>
        <taxon>Endopterygota</taxon>
        <taxon>Coleoptera</taxon>
        <taxon>Polyphaga</taxon>
        <taxon>Cucujiformia</taxon>
        <taxon>Chrysomeloidea</taxon>
        <taxon>Chrysomelidae</taxon>
        <taxon>Galerucinae</taxon>
        <taxon>Alticini</taxon>
        <taxon>Psylliodes</taxon>
    </lineage>
</organism>
<dbReference type="SMART" id="SM00614">
    <property type="entry name" value="ZnF_BED"/>
    <property type="match status" value="1"/>
</dbReference>
<accession>A0A9P0GEG3</accession>
<proteinExistence type="predicted"/>
<dbReference type="PROSITE" id="PS50808">
    <property type="entry name" value="ZF_BED"/>
    <property type="match status" value="1"/>
</dbReference>
<evidence type="ECO:0000256" key="3">
    <source>
        <dbReference type="ARBA" id="ARBA00022833"/>
    </source>
</evidence>
<evidence type="ECO:0000313" key="6">
    <source>
        <dbReference type="EMBL" id="CAH1106835.1"/>
    </source>
</evidence>
<evidence type="ECO:0000259" key="5">
    <source>
        <dbReference type="PROSITE" id="PS50808"/>
    </source>
</evidence>
<feature type="domain" description="BED-type" evidence="5">
    <location>
        <begin position="119"/>
        <end position="170"/>
    </location>
</feature>
<dbReference type="InterPro" id="IPR003656">
    <property type="entry name" value="Znf_BED"/>
</dbReference>
<protein>
    <recommendedName>
        <fullName evidence="5">BED-type domain-containing protein</fullName>
    </recommendedName>
</protein>
<dbReference type="InterPro" id="IPR036236">
    <property type="entry name" value="Znf_C2H2_sf"/>
</dbReference>
<dbReference type="GO" id="GO:0003677">
    <property type="term" value="F:DNA binding"/>
    <property type="evidence" value="ECO:0007669"/>
    <property type="project" value="InterPro"/>
</dbReference>
<reference evidence="6" key="1">
    <citation type="submission" date="2022-01" db="EMBL/GenBank/DDBJ databases">
        <authorList>
            <person name="King R."/>
        </authorList>
    </citation>
    <scope>NUCLEOTIDE SEQUENCE</scope>
</reference>